<keyword evidence="3" id="KW-1185">Reference proteome</keyword>
<evidence type="ECO:0000256" key="1">
    <source>
        <dbReference type="SAM" id="MobiDB-lite"/>
    </source>
</evidence>
<feature type="compositionally biased region" description="Basic and acidic residues" evidence="1">
    <location>
        <begin position="133"/>
        <end position="149"/>
    </location>
</feature>
<name>D2AW58_STRRD</name>
<dbReference type="Proteomes" id="UP000002029">
    <property type="component" value="Chromosome"/>
</dbReference>
<dbReference type="AlphaFoldDB" id="D2AW58"/>
<gene>
    <name evidence="2" type="ordered locus">Sros_2023</name>
</gene>
<dbReference type="RefSeq" id="WP_012888756.1">
    <property type="nucleotide sequence ID" value="NC_013595.1"/>
</dbReference>
<dbReference type="eggNOG" id="ENOG5033MTF">
    <property type="taxonomic scope" value="Bacteria"/>
</dbReference>
<organism evidence="2 3">
    <name type="scientific">Streptosporangium roseum (strain ATCC 12428 / DSM 43021 / JCM 3005 / KCTC 9067 / NCIMB 10171 / NRRL 2505 / NI 9100)</name>
    <dbReference type="NCBI Taxonomy" id="479432"/>
    <lineage>
        <taxon>Bacteria</taxon>
        <taxon>Bacillati</taxon>
        <taxon>Actinomycetota</taxon>
        <taxon>Actinomycetes</taxon>
        <taxon>Streptosporangiales</taxon>
        <taxon>Streptosporangiaceae</taxon>
        <taxon>Streptosporangium</taxon>
    </lineage>
</organism>
<evidence type="ECO:0000313" key="2">
    <source>
        <dbReference type="EMBL" id="ACZ85011.1"/>
    </source>
</evidence>
<sequence length="149" mass="16400">MAELRDRLLAEDWDAVIAATPDGGSGLFLLSYAGHVGLGAEPLHTTVPALPSSTPSNCTGSRANLQTALAQAIDEERLLKQPASQRLAQARRFLDSRPWPSPPPGYADPTRAEADAEMTRRYRDFLARPPYQRHGDHEIVIDSRTRQNT</sequence>
<dbReference type="KEGG" id="sro:Sros_2023"/>
<evidence type="ECO:0000313" key="3">
    <source>
        <dbReference type="Proteomes" id="UP000002029"/>
    </source>
</evidence>
<dbReference type="HOGENOM" id="CLU_1748670_0_0_11"/>
<protein>
    <submittedName>
        <fullName evidence="2">Uncharacterized protein</fullName>
    </submittedName>
</protein>
<proteinExistence type="predicted"/>
<reference evidence="2 3" key="1">
    <citation type="journal article" date="2010" name="Stand. Genomic Sci.">
        <title>Complete genome sequence of Streptosporangium roseum type strain (NI 9100).</title>
        <authorList>
            <person name="Nolan M."/>
            <person name="Sikorski J."/>
            <person name="Jando M."/>
            <person name="Lucas S."/>
            <person name="Lapidus A."/>
            <person name="Glavina Del Rio T."/>
            <person name="Chen F."/>
            <person name="Tice H."/>
            <person name="Pitluck S."/>
            <person name="Cheng J.F."/>
            <person name="Chertkov O."/>
            <person name="Sims D."/>
            <person name="Meincke L."/>
            <person name="Brettin T."/>
            <person name="Han C."/>
            <person name="Detter J.C."/>
            <person name="Bruce D."/>
            <person name="Goodwin L."/>
            <person name="Land M."/>
            <person name="Hauser L."/>
            <person name="Chang Y.J."/>
            <person name="Jeffries C.D."/>
            <person name="Ivanova N."/>
            <person name="Mavromatis K."/>
            <person name="Mikhailova N."/>
            <person name="Chen A."/>
            <person name="Palaniappan K."/>
            <person name="Chain P."/>
            <person name="Rohde M."/>
            <person name="Goker M."/>
            <person name="Bristow J."/>
            <person name="Eisen J.A."/>
            <person name="Markowitz V."/>
            <person name="Hugenholtz P."/>
            <person name="Kyrpides N.C."/>
            <person name="Klenk H.P."/>
        </authorList>
    </citation>
    <scope>NUCLEOTIDE SEQUENCE [LARGE SCALE GENOMIC DNA]</scope>
    <source>
        <strain evidence="3">ATCC 12428 / DSM 43021 / JCM 3005 / NI 9100</strain>
    </source>
</reference>
<dbReference type="EMBL" id="CP001814">
    <property type="protein sequence ID" value="ACZ85011.1"/>
    <property type="molecule type" value="Genomic_DNA"/>
</dbReference>
<accession>D2AW58</accession>
<feature type="compositionally biased region" description="Basic and acidic residues" evidence="1">
    <location>
        <begin position="110"/>
        <end position="126"/>
    </location>
</feature>
<feature type="region of interest" description="Disordered" evidence="1">
    <location>
        <begin position="91"/>
        <end position="149"/>
    </location>
</feature>